<reference evidence="2 3" key="1">
    <citation type="journal article" date="2006" name="Environ. Microbiol.">
        <title>Whole genome analysis of the marine Bacteroidetes'Gramella forsetii' reveals adaptations to degradation of polymeric organic matter.</title>
        <authorList>
            <person name="Bauer M."/>
            <person name="Kube M."/>
            <person name="Teeling H."/>
            <person name="Richter M."/>
            <person name="Lombardot T."/>
            <person name="Allers E."/>
            <person name="Wuerdemann C.A."/>
            <person name="Quast C."/>
            <person name="Kuhl H."/>
            <person name="Knaust F."/>
            <person name="Woebken D."/>
            <person name="Bischof K."/>
            <person name="Mussmann M."/>
            <person name="Choudhuri J.V."/>
            <person name="Meyer F."/>
            <person name="Reinhardt R."/>
            <person name="Amann R.I."/>
            <person name="Gloeckner F.O."/>
        </authorList>
    </citation>
    <scope>NUCLEOTIDE SEQUENCE [LARGE SCALE GENOMIC DNA]</scope>
    <source>
        <strain evidence="2 3">KT0803</strain>
    </source>
</reference>
<evidence type="ECO:0000256" key="1">
    <source>
        <dbReference type="SAM" id="Phobius"/>
    </source>
</evidence>
<dbReference type="HOGENOM" id="CLU_3099371_0_0_10"/>
<dbReference type="Proteomes" id="UP000000755">
    <property type="component" value="Chromosome"/>
</dbReference>
<dbReference type="EMBL" id="CU207366">
    <property type="protein sequence ID" value="CAL67803.1"/>
    <property type="molecule type" value="Genomic_DNA"/>
</dbReference>
<dbReference type="STRING" id="411154.GFO_2849"/>
<organism evidence="2 3">
    <name type="scientific">Christiangramia forsetii (strain DSM 17595 / CGMCC 1.15422 / KT0803)</name>
    <name type="common">Gramella forsetii</name>
    <dbReference type="NCBI Taxonomy" id="411154"/>
    <lineage>
        <taxon>Bacteria</taxon>
        <taxon>Pseudomonadati</taxon>
        <taxon>Bacteroidota</taxon>
        <taxon>Flavobacteriia</taxon>
        <taxon>Flavobacteriales</taxon>
        <taxon>Flavobacteriaceae</taxon>
        <taxon>Christiangramia</taxon>
    </lineage>
</organism>
<dbReference type="AlphaFoldDB" id="A0M5A8"/>
<evidence type="ECO:0000313" key="2">
    <source>
        <dbReference type="EMBL" id="CAL67803.1"/>
    </source>
</evidence>
<name>A0M5A8_CHRFK</name>
<keyword evidence="1" id="KW-0812">Transmembrane</keyword>
<sequence length="51" mass="5976">MFSIYSSVIRANDLKLFSLQQFLTYILLIINIFIAFLMLANSNKFKNESKI</sequence>
<protein>
    <submittedName>
        <fullName evidence="2">Uncharacterized protein</fullName>
    </submittedName>
</protein>
<dbReference type="KEGG" id="gfo:GFO_2849"/>
<evidence type="ECO:0000313" key="3">
    <source>
        <dbReference type="Proteomes" id="UP000000755"/>
    </source>
</evidence>
<feature type="transmembrane region" description="Helical" evidence="1">
    <location>
        <begin position="22"/>
        <end position="40"/>
    </location>
</feature>
<gene>
    <name evidence="2" type="ordered locus">GFO_2849</name>
</gene>
<accession>A0M5A8</accession>
<keyword evidence="1" id="KW-0472">Membrane</keyword>
<proteinExistence type="predicted"/>
<keyword evidence="1" id="KW-1133">Transmembrane helix</keyword>